<dbReference type="SUPFAM" id="SSF49354">
    <property type="entry name" value="PapD-like"/>
    <property type="match status" value="1"/>
</dbReference>
<dbReference type="RefSeq" id="WP_140587469.1">
    <property type="nucleotide sequence ID" value="NZ_VFRR01000005.1"/>
</dbReference>
<organism evidence="2 3">
    <name type="scientific">Maribrevibacterium harenarium</name>
    <dbReference type="NCBI Taxonomy" id="2589817"/>
    <lineage>
        <taxon>Bacteria</taxon>
        <taxon>Pseudomonadati</taxon>
        <taxon>Pseudomonadota</taxon>
        <taxon>Gammaproteobacteria</taxon>
        <taxon>Oceanospirillales</taxon>
        <taxon>Oceanospirillaceae</taxon>
        <taxon>Maribrevibacterium</taxon>
    </lineage>
</organism>
<protein>
    <submittedName>
        <fullName evidence="2">Molecular chaperone</fullName>
    </submittedName>
</protein>
<dbReference type="InterPro" id="IPR050643">
    <property type="entry name" value="Periplasmic_pilus_chap"/>
</dbReference>
<dbReference type="GO" id="GO:0030288">
    <property type="term" value="C:outer membrane-bounded periplasmic space"/>
    <property type="evidence" value="ECO:0007669"/>
    <property type="project" value="InterPro"/>
</dbReference>
<dbReference type="Proteomes" id="UP000315901">
    <property type="component" value="Unassembled WGS sequence"/>
</dbReference>
<dbReference type="EMBL" id="VFRR01000005">
    <property type="protein sequence ID" value="TPE54517.1"/>
    <property type="molecule type" value="Genomic_DNA"/>
</dbReference>
<dbReference type="AlphaFoldDB" id="A0A501X224"/>
<dbReference type="OrthoDB" id="6658153at2"/>
<dbReference type="GO" id="GO:0071555">
    <property type="term" value="P:cell wall organization"/>
    <property type="evidence" value="ECO:0007669"/>
    <property type="project" value="InterPro"/>
</dbReference>
<dbReference type="Pfam" id="PF00345">
    <property type="entry name" value="PapD_N"/>
    <property type="match status" value="1"/>
</dbReference>
<dbReference type="PANTHER" id="PTHR30251">
    <property type="entry name" value="PILUS ASSEMBLY CHAPERONE"/>
    <property type="match status" value="1"/>
</dbReference>
<dbReference type="InterPro" id="IPR016147">
    <property type="entry name" value="Pili_assmbl_chaperone_N"/>
</dbReference>
<sequence length="272" mass="31179">MLIRAFTSILLAFVVHSAWADLLISPTRVVLDERQRQATVTLINSGSVTRTYRVGWSQFVALPEGGYREYTDEEKRRFAGLERFTRISPKQVTLAPGERQSIKILLRQRQPLPTGEYRSHLTLTALPPAQLQQEQESGQTKFKLNMLLSYTFPVLYRVGSPKVSVTLDRLSIVTRKENNATFVRVNLSHNDMYSTTGRLVALWQPQSGEQRQVGLLNGYNFYPEVREGQTEIHWPEFRLEPGTLTVIYEGQQEFQGTEFARKSLTITKDMIP</sequence>
<dbReference type="PANTHER" id="PTHR30251:SF4">
    <property type="entry name" value="SLR1668 PROTEIN"/>
    <property type="match status" value="1"/>
</dbReference>
<dbReference type="InterPro" id="IPR008962">
    <property type="entry name" value="PapD-like_sf"/>
</dbReference>
<evidence type="ECO:0000259" key="1">
    <source>
        <dbReference type="Pfam" id="PF00345"/>
    </source>
</evidence>
<evidence type="ECO:0000313" key="2">
    <source>
        <dbReference type="EMBL" id="TPE54517.1"/>
    </source>
</evidence>
<name>A0A501X224_9GAMM</name>
<comment type="caution">
    <text evidence="2">The sequence shown here is derived from an EMBL/GenBank/DDBJ whole genome shotgun (WGS) entry which is preliminary data.</text>
</comment>
<dbReference type="InterPro" id="IPR013783">
    <property type="entry name" value="Ig-like_fold"/>
</dbReference>
<keyword evidence="3" id="KW-1185">Reference proteome</keyword>
<dbReference type="Gene3D" id="2.60.40.10">
    <property type="entry name" value="Immunoglobulins"/>
    <property type="match status" value="1"/>
</dbReference>
<reference evidence="2 3" key="1">
    <citation type="submission" date="2019-06" db="EMBL/GenBank/DDBJ databases">
        <title>A novel bacterium of genus Marinomonas, isolated from coastal sand.</title>
        <authorList>
            <person name="Huang H."/>
            <person name="Mo K."/>
            <person name="Hu Y."/>
        </authorList>
    </citation>
    <scope>NUCLEOTIDE SEQUENCE [LARGE SCALE GENOMIC DNA]</scope>
    <source>
        <strain evidence="2 3">HB171799</strain>
    </source>
</reference>
<evidence type="ECO:0000313" key="3">
    <source>
        <dbReference type="Proteomes" id="UP000315901"/>
    </source>
</evidence>
<gene>
    <name evidence="2" type="ORF">FJM67_04455</name>
</gene>
<proteinExistence type="predicted"/>
<accession>A0A501X224</accession>
<feature type="domain" description="Pili assembly chaperone N-terminal" evidence="1">
    <location>
        <begin position="24"/>
        <end position="157"/>
    </location>
</feature>